<dbReference type="Gene3D" id="3.10.180.10">
    <property type="entry name" value="2,3-Dihydroxybiphenyl 1,2-Dioxygenase, domain 1"/>
    <property type="match status" value="1"/>
</dbReference>
<dbReference type="Pfam" id="PF18029">
    <property type="entry name" value="Glyoxalase_6"/>
    <property type="match status" value="1"/>
</dbReference>
<dbReference type="PANTHER" id="PTHR35908:SF1">
    <property type="entry name" value="CONSERVED PROTEIN"/>
    <property type="match status" value="1"/>
</dbReference>
<dbReference type="InterPro" id="IPR041581">
    <property type="entry name" value="Glyoxalase_6"/>
</dbReference>
<name>A0ABW3YB34_9ACTN</name>
<feature type="domain" description="VOC" evidence="1">
    <location>
        <begin position="4"/>
        <end position="116"/>
    </location>
</feature>
<evidence type="ECO:0000313" key="2">
    <source>
        <dbReference type="EMBL" id="MFD1321639.1"/>
    </source>
</evidence>
<accession>A0ABW3YB34</accession>
<proteinExistence type="predicted"/>
<dbReference type="SUPFAM" id="SSF54593">
    <property type="entry name" value="Glyoxalase/Bleomycin resistance protein/Dihydroxybiphenyl dioxygenase"/>
    <property type="match status" value="1"/>
</dbReference>
<evidence type="ECO:0000313" key="3">
    <source>
        <dbReference type="Proteomes" id="UP001597260"/>
    </source>
</evidence>
<organism evidence="2 3">
    <name type="scientific">Micromonospora sonneratiae</name>
    <dbReference type="NCBI Taxonomy" id="1184706"/>
    <lineage>
        <taxon>Bacteria</taxon>
        <taxon>Bacillati</taxon>
        <taxon>Actinomycetota</taxon>
        <taxon>Actinomycetes</taxon>
        <taxon>Micromonosporales</taxon>
        <taxon>Micromonosporaceae</taxon>
        <taxon>Micromonospora</taxon>
    </lineage>
</organism>
<gene>
    <name evidence="2" type="ORF">ACFQ4H_11125</name>
</gene>
<sequence>MALTAHMVTIDCADPQRLAKFWADAAGYELKWQHENEFVILVPAWGEGVALGLQRVTEIRAGKNRVHVDWSADDRQAEVARLVRLGATVLQEQVTPGLAWTVLADPEGNEFCVSAAHG</sequence>
<reference evidence="3" key="1">
    <citation type="journal article" date="2019" name="Int. J. Syst. Evol. Microbiol.">
        <title>The Global Catalogue of Microorganisms (GCM) 10K type strain sequencing project: providing services to taxonomists for standard genome sequencing and annotation.</title>
        <authorList>
            <consortium name="The Broad Institute Genomics Platform"/>
            <consortium name="The Broad Institute Genome Sequencing Center for Infectious Disease"/>
            <person name="Wu L."/>
            <person name="Ma J."/>
        </authorList>
    </citation>
    <scope>NUCLEOTIDE SEQUENCE [LARGE SCALE GENOMIC DNA]</scope>
    <source>
        <strain evidence="3">JCM 31037</strain>
    </source>
</reference>
<evidence type="ECO:0000259" key="1">
    <source>
        <dbReference type="PROSITE" id="PS51819"/>
    </source>
</evidence>
<protein>
    <submittedName>
        <fullName evidence="2">VOC family protein</fullName>
    </submittedName>
</protein>
<dbReference type="PANTHER" id="PTHR35908">
    <property type="entry name" value="HYPOTHETICAL FUSION PROTEIN"/>
    <property type="match status" value="1"/>
</dbReference>
<dbReference type="Proteomes" id="UP001597260">
    <property type="component" value="Unassembled WGS sequence"/>
</dbReference>
<keyword evidence="3" id="KW-1185">Reference proteome</keyword>
<comment type="caution">
    <text evidence="2">The sequence shown here is derived from an EMBL/GenBank/DDBJ whole genome shotgun (WGS) entry which is preliminary data.</text>
</comment>
<dbReference type="EMBL" id="JBHTMP010000013">
    <property type="protein sequence ID" value="MFD1321639.1"/>
    <property type="molecule type" value="Genomic_DNA"/>
</dbReference>
<dbReference type="CDD" id="cd06587">
    <property type="entry name" value="VOC"/>
    <property type="match status" value="1"/>
</dbReference>
<dbReference type="RefSeq" id="WP_377569833.1">
    <property type="nucleotide sequence ID" value="NZ_JBHTMP010000013.1"/>
</dbReference>
<dbReference type="InterPro" id="IPR029068">
    <property type="entry name" value="Glyas_Bleomycin-R_OHBP_Dase"/>
</dbReference>
<dbReference type="InterPro" id="IPR037523">
    <property type="entry name" value="VOC_core"/>
</dbReference>
<dbReference type="PROSITE" id="PS51819">
    <property type="entry name" value="VOC"/>
    <property type="match status" value="1"/>
</dbReference>